<dbReference type="InParanoid" id="G0VGE9"/>
<dbReference type="PANTHER" id="PTHR47636:SF1">
    <property type="entry name" value="TRANSCRIPTIONAL REGULATORY PROTEIN RCO1"/>
    <property type="match status" value="1"/>
</dbReference>
<feature type="compositionally biased region" description="Basic residues" evidence="5">
    <location>
        <begin position="62"/>
        <end position="72"/>
    </location>
</feature>
<sequence length="742" mass="84556">MQTPYTNLNGNSNSSASDKKLNNGEYSSINESTNESPFMERASSSSLSNVSSSSASPVAVPPRRRGRPKRSTSRNVDYDLKKRKIISSEDNHKKKKRNNRTQSTSRTNTPSQSTTTLRYGADKQDNYDDNENTQPEIKKDILESDVNGKIIRFNEPIPANDVINPATGVSMGQGPSEKVKRTYLWNYKRSNTTPGLLIPSGSLKVIQNANVVSTNNDEDEKAVRETQMYDEQLQTRKSDSLTMPSTLRYTIRLNKNRPKDENSSNKDSKEILLSPSKTSHKIKATFSAESKSKLLGQNSLPNLPLDSGIKHEADEKQEQEGTIENDDYCSACFQTGSFLCCDTCPKSFHFLCLDPPLDPNNLPEGDWSCHECLFKMKYPNNTQLYKAERAFVKNLSMTKTKGNLFGKLLFQINGINPRQFNLPQSIKETFQDVKTGQRGQYLDNREKEPLPDKILYDAPYGQSVTKLDTYNPDIHIDSSNPDKYLICYKCRTTKMGTWDHPEKGRLIMRCDYCNTPWHLDCIPEVPRASLKNIGLKWKCPLHAVQTTKKRRRLTRNQEYIEPLQSCGFRNDGDIEIHLDELSSTHSKYVMEAFKKPGSIPAVPILKENSVKLDFLDKVFRIKKTQMEQSFKHQERLIETIVFNEKRQPAKSGDIIPLLYFQMCNSSGSESYMKKLWNLKELSKFAGDTLQKEMAPNGEEVKENSKDMINISSSELQKLLELKQLLESKPKEDVIEFFGLNNI</sequence>
<proteinExistence type="predicted"/>
<evidence type="ECO:0000256" key="1">
    <source>
        <dbReference type="ARBA" id="ARBA00022723"/>
    </source>
</evidence>
<feature type="region of interest" description="Disordered" evidence="5">
    <location>
        <begin position="228"/>
        <end position="274"/>
    </location>
</feature>
<dbReference type="Pfam" id="PF00628">
    <property type="entry name" value="PHD"/>
    <property type="match status" value="1"/>
</dbReference>
<dbReference type="EMBL" id="HE576757">
    <property type="protein sequence ID" value="CCC70569.1"/>
    <property type="molecule type" value="Genomic_DNA"/>
</dbReference>
<dbReference type="Gene3D" id="3.30.40.10">
    <property type="entry name" value="Zinc/RING finger domain, C3HC4 (zinc finger)"/>
    <property type="match status" value="2"/>
</dbReference>
<dbReference type="InterPro" id="IPR013083">
    <property type="entry name" value="Znf_RING/FYVE/PHD"/>
</dbReference>
<dbReference type="HOGENOM" id="CLU_016350_0_0_1"/>
<gene>
    <name evidence="7" type="primary">NCAS0F00850</name>
    <name evidence="7" type="ordered locus">NCAS_0F00850</name>
</gene>
<dbReference type="eggNOG" id="KOG4299">
    <property type="taxonomic scope" value="Eukaryota"/>
</dbReference>
<dbReference type="InterPro" id="IPR011011">
    <property type="entry name" value="Znf_FYVE_PHD"/>
</dbReference>
<evidence type="ECO:0000256" key="4">
    <source>
        <dbReference type="PROSITE-ProRule" id="PRU00146"/>
    </source>
</evidence>
<dbReference type="GO" id="GO:0006368">
    <property type="term" value="P:transcription elongation by RNA polymerase II"/>
    <property type="evidence" value="ECO:0007669"/>
    <property type="project" value="EnsemblFungi"/>
</dbReference>
<dbReference type="InterPro" id="IPR019786">
    <property type="entry name" value="Zinc_finger_PHD-type_CS"/>
</dbReference>
<dbReference type="AlphaFoldDB" id="G0VGE9"/>
<dbReference type="OrthoDB" id="5876363at2759"/>
<dbReference type="PROSITE" id="PS50016">
    <property type="entry name" value="ZF_PHD_2"/>
    <property type="match status" value="1"/>
</dbReference>
<evidence type="ECO:0000256" key="5">
    <source>
        <dbReference type="SAM" id="MobiDB-lite"/>
    </source>
</evidence>
<evidence type="ECO:0000313" key="7">
    <source>
        <dbReference type="EMBL" id="CCC70569.1"/>
    </source>
</evidence>
<dbReference type="GeneID" id="96904218"/>
<feature type="compositionally biased region" description="Low complexity" evidence="5">
    <location>
        <begin position="41"/>
        <end position="58"/>
    </location>
</feature>
<dbReference type="GO" id="GO:0032221">
    <property type="term" value="C:Rpd3S complex"/>
    <property type="evidence" value="ECO:0007669"/>
    <property type="project" value="EnsemblFungi"/>
</dbReference>
<dbReference type="FunCoup" id="G0VGE9">
    <property type="interactions" value="285"/>
</dbReference>
<evidence type="ECO:0000256" key="3">
    <source>
        <dbReference type="ARBA" id="ARBA00022833"/>
    </source>
</evidence>
<dbReference type="InterPro" id="IPR052819">
    <property type="entry name" value="Chromatin_regulatory_protein"/>
</dbReference>
<dbReference type="SUPFAM" id="SSF57903">
    <property type="entry name" value="FYVE/PHD zinc finger"/>
    <property type="match status" value="2"/>
</dbReference>
<feature type="domain" description="PHD-type" evidence="6">
    <location>
        <begin position="326"/>
        <end position="375"/>
    </location>
</feature>
<keyword evidence="1" id="KW-0479">Metal-binding</keyword>
<dbReference type="GO" id="GO:0030174">
    <property type="term" value="P:regulation of DNA-templated DNA replication initiation"/>
    <property type="evidence" value="ECO:0007669"/>
    <property type="project" value="EnsemblFungi"/>
</dbReference>
<evidence type="ECO:0000256" key="2">
    <source>
        <dbReference type="ARBA" id="ARBA00022771"/>
    </source>
</evidence>
<dbReference type="InterPro" id="IPR001965">
    <property type="entry name" value="Znf_PHD"/>
</dbReference>
<protein>
    <recommendedName>
        <fullName evidence="6">PHD-type domain-containing protein</fullName>
    </recommendedName>
</protein>
<feature type="compositionally biased region" description="Basic and acidic residues" evidence="5">
    <location>
        <begin position="76"/>
        <end position="92"/>
    </location>
</feature>
<dbReference type="InterPro" id="IPR019787">
    <property type="entry name" value="Znf_PHD-finger"/>
</dbReference>
<keyword evidence="8" id="KW-1185">Reference proteome</keyword>
<dbReference type="GO" id="GO:0060195">
    <property type="term" value="P:negative regulation of antisense RNA transcription"/>
    <property type="evidence" value="ECO:0007669"/>
    <property type="project" value="EnsemblFungi"/>
</dbReference>
<dbReference type="STRING" id="1064592.G0VGE9"/>
<feature type="compositionally biased region" description="Low complexity" evidence="5">
    <location>
        <begin position="100"/>
        <end position="116"/>
    </location>
</feature>
<reference key="2">
    <citation type="submission" date="2011-08" db="EMBL/GenBank/DDBJ databases">
        <title>Genome sequence of Naumovozyma castellii.</title>
        <authorList>
            <person name="Gordon J.L."/>
            <person name="Armisen D."/>
            <person name="Proux-Wera E."/>
            <person name="OhEigeartaigh S.S."/>
            <person name="Byrne K.P."/>
            <person name="Wolfe K.H."/>
        </authorList>
    </citation>
    <scope>NUCLEOTIDE SEQUENCE</scope>
    <source>
        <strain>Type strain:CBS 4309</strain>
    </source>
</reference>
<organism evidence="7 8">
    <name type="scientific">Naumovozyma castellii</name>
    <name type="common">Yeast</name>
    <name type="synonym">Saccharomyces castellii</name>
    <dbReference type="NCBI Taxonomy" id="27288"/>
    <lineage>
        <taxon>Eukaryota</taxon>
        <taxon>Fungi</taxon>
        <taxon>Dikarya</taxon>
        <taxon>Ascomycota</taxon>
        <taxon>Saccharomycotina</taxon>
        <taxon>Saccharomycetes</taxon>
        <taxon>Saccharomycetales</taxon>
        <taxon>Saccharomycetaceae</taxon>
        <taxon>Naumovozyma</taxon>
    </lineage>
</organism>
<dbReference type="Proteomes" id="UP000001640">
    <property type="component" value="Chromosome 6"/>
</dbReference>
<dbReference type="RefSeq" id="XP_003676925.1">
    <property type="nucleotide sequence ID" value="XM_003676877.1"/>
</dbReference>
<keyword evidence="2 4" id="KW-0863">Zinc-finger</keyword>
<name>G0VGE9_NAUCA</name>
<dbReference type="PANTHER" id="PTHR47636">
    <property type="entry name" value="TRANSCRIPTIONAL REGULATORY PROTEIN RCO1"/>
    <property type="match status" value="1"/>
</dbReference>
<feature type="compositionally biased region" description="Basic and acidic residues" evidence="5">
    <location>
        <begin position="257"/>
        <end position="270"/>
    </location>
</feature>
<feature type="compositionally biased region" description="Polar residues" evidence="5">
    <location>
        <begin position="1"/>
        <end position="16"/>
    </location>
</feature>
<evidence type="ECO:0000313" key="8">
    <source>
        <dbReference type="Proteomes" id="UP000001640"/>
    </source>
</evidence>
<evidence type="ECO:0000259" key="6">
    <source>
        <dbReference type="PROSITE" id="PS50016"/>
    </source>
</evidence>
<dbReference type="GO" id="GO:0008270">
    <property type="term" value="F:zinc ion binding"/>
    <property type="evidence" value="ECO:0007669"/>
    <property type="project" value="UniProtKB-KW"/>
</dbReference>
<dbReference type="PROSITE" id="PS01359">
    <property type="entry name" value="ZF_PHD_1"/>
    <property type="match status" value="1"/>
</dbReference>
<reference evidence="7 8" key="1">
    <citation type="journal article" date="2011" name="Proc. Natl. Acad. Sci. U.S.A.">
        <title>Evolutionary erosion of yeast sex chromosomes by mating-type switching accidents.</title>
        <authorList>
            <person name="Gordon J.L."/>
            <person name="Armisen D."/>
            <person name="Proux-Wera E."/>
            <person name="Oheigeartaigh S.S."/>
            <person name="Byrne K.P."/>
            <person name="Wolfe K.H."/>
        </authorList>
    </citation>
    <scope>NUCLEOTIDE SEQUENCE [LARGE SCALE GENOMIC DNA]</scope>
    <source>
        <strain evidence="8">ATCC 76901 / BCRC 22586 / CBS 4309 / NBRC 1992 / NRRL Y-12630</strain>
    </source>
</reference>
<dbReference type="KEGG" id="ncs:NCAS_0F00850"/>
<feature type="region of interest" description="Disordered" evidence="5">
    <location>
        <begin position="1"/>
        <end position="134"/>
    </location>
</feature>
<feature type="compositionally biased region" description="Polar residues" evidence="5">
    <location>
        <begin position="24"/>
        <end position="36"/>
    </location>
</feature>
<dbReference type="SMART" id="SM00249">
    <property type="entry name" value="PHD"/>
    <property type="match status" value="2"/>
</dbReference>
<dbReference type="OMA" id="EDEERHT"/>
<keyword evidence="3" id="KW-0862">Zinc</keyword>
<dbReference type="CDD" id="cd15535">
    <property type="entry name" value="PHD1_Rco1"/>
    <property type="match status" value="1"/>
</dbReference>
<dbReference type="GO" id="GO:0045944">
    <property type="term" value="P:positive regulation of transcription by RNA polymerase II"/>
    <property type="evidence" value="ECO:0007669"/>
    <property type="project" value="EnsemblFungi"/>
</dbReference>
<accession>G0VGE9</accession>